<protein>
    <submittedName>
        <fullName evidence="2">Uncharacterized protein</fullName>
    </submittedName>
</protein>
<evidence type="ECO:0000313" key="1">
    <source>
        <dbReference type="EMBL" id="SCL12819.1"/>
    </source>
</evidence>
<reference evidence="3" key="2">
    <citation type="submission" date="2016-06" db="EMBL/GenBank/DDBJ databases">
        <authorList>
            <person name="Varghese N."/>
        </authorList>
    </citation>
    <scope>NUCLEOTIDE SEQUENCE [LARGE SCALE GENOMIC DNA]</scope>
    <source>
        <strain evidence="3">DSM 46123</strain>
    </source>
</reference>
<reference evidence="2" key="1">
    <citation type="submission" date="2016-06" db="EMBL/GenBank/DDBJ databases">
        <authorList>
            <person name="Kjaerup R.B."/>
            <person name="Dalgaard T.S."/>
            <person name="Juul-Madsen H.R."/>
        </authorList>
    </citation>
    <scope>NUCLEOTIDE SEQUENCE [LARGE SCALE GENOMIC DNA]</scope>
    <source>
        <strain evidence="2">DSM 46123</strain>
    </source>
</reference>
<dbReference type="STRING" id="47866.GA0074694_0013"/>
<dbReference type="Proteomes" id="UP000198906">
    <property type="component" value="Unassembled WGS sequence"/>
</dbReference>
<evidence type="ECO:0000313" key="3">
    <source>
        <dbReference type="Proteomes" id="UP000198906"/>
    </source>
</evidence>
<dbReference type="RefSeq" id="WP_091450620.1">
    <property type="nucleotide sequence ID" value="NZ_FMHU01000001.1"/>
</dbReference>
<dbReference type="EMBL" id="FMHU01000002">
    <property type="protein sequence ID" value="SCL21607.1"/>
    <property type="molecule type" value="Genomic_DNA"/>
</dbReference>
<name>A0A1C6RWM3_9ACTN</name>
<dbReference type="EMBL" id="FMHU01000001">
    <property type="protein sequence ID" value="SCL12819.1"/>
    <property type="molecule type" value="Genomic_DNA"/>
</dbReference>
<proteinExistence type="predicted"/>
<evidence type="ECO:0000313" key="2">
    <source>
        <dbReference type="EMBL" id="SCL21607.1"/>
    </source>
</evidence>
<accession>A0A1C6RWM3</accession>
<keyword evidence="3" id="KW-1185">Reference proteome</keyword>
<sequence length="99" mass="10752">MTATTSRDPLAATATTITARYLAALTRLHHEQITSDLYTHADHAADTNLITALDDGGVDQVAAVRNHLERLVDRCRETLGISPDLIAALADEIENGEDW</sequence>
<gene>
    <name evidence="1" type="ORF">GA0074694_0013</name>
    <name evidence="2" type="ORF">GA0074694_3086</name>
</gene>
<dbReference type="AlphaFoldDB" id="A0A1C6RWM3"/>
<organism evidence="2 3">
    <name type="scientific">Micromonospora inyonensis</name>
    <dbReference type="NCBI Taxonomy" id="47866"/>
    <lineage>
        <taxon>Bacteria</taxon>
        <taxon>Bacillati</taxon>
        <taxon>Actinomycetota</taxon>
        <taxon>Actinomycetes</taxon>
        <taxon>Micromonosporales</taxon>
        <taxon>Micromonosporaceae</taxon>
        <taxon>Micromonospora</taxon>
    </lineage>
</organism>